<accession>A0A6C0HKU7</accession>
<protein>
    <submittedName>
        <fullName evidence="2">Uncharacterized protein</fullName>
    </submittedName>
</protein>
<proteinExistence type="predicted"/>
<evidence type="ECO:0000313" key="2">
    <source>
        <dbReference type="EMBL" id="QHT81034.1"/>
    </source>
</evidence>
<feature type="coiled-coil region" evidence="1">
    <location>
        <begin position="32"/>
        <end position="59"/>
    </location>
</feature>
<keyword evidence="1" id="KW-0175">Coiled coil</keyword>
<sequence>MPGTVGDPKKAEEAFEMMLGRTPAEMRAEIAARKQTEILRAAEEARKKAEATRRAEIAEGLAETQKDLDPRKMGGKRRVTAKRFCGCVKKVKAQKKKRSEGSAIAICTSSLLWPHGKTLHSVTCRRNKSLKTQKRRATRKK</sequence>
<evidence type="ECO:0000256" key="1">
    <source>
        <dbReference type="SAM" id="Coils"/>
    </source>
</evidence>
<dbReference type="AlphaFoldDB" id="A0A6C0HKU7"/>
<name>A0A6C0HKU7_9ZZZZ</name>
<organism evidence="2">
    <name type="scientific">viral metagenome</name>
    <dbReference type="NCBI Taxonomy" id="1070528"/>
    <lineage>
        <taxon>unclassified sequences</taxon>
        <taxon>metagenomes</taxon>
        <taxon>organismal metagenomes</taxon>
    </lineage>
</organism>
<reference evidence="2" key="1">
    <citation type="journal article" date="2020" name="Nature">
        <title>Giant virus diversity and host interactions through global metagenomics.</title>
        <authorList>
            <person name="Schulz F."/>
            <person name="Roux S."/>
            <person name="Paez-Espino D."/>
            <person name="Jungbluth S."/>
            <person name="Walsh D.A."/>
            <person name="Denef V.J."/>
            <person name="McMahon K.D."/>
            <person name="Konstantinidis K.T."/>
            <person name="Eloe-Fadrosh E.A."/>
            <person name="Kyrpides N.C."/>
            <person name="Woyke T."/>
        </authorList>
    </citation>
    <scope>NUCLEOTIDE SEQUENCE</scope>
    <source>
        <strain evidence="2">GVMAG-M-3300023184-135</strain>
    </source>
</reference>
<dbReference type="EMBL" id="MN739976">
    <property type="protein sequence ID" value="QHT81034.1"/>
    <property type="molecule type" value="Genomic_DNA"/>
</dbReference>